<evidence type="ECO:0000313" key="3">
    <source>
        <dbReference type="Proteomes" id="UP000030745"/>
    </source>
</evidence>
<protein>
    <recommendedName>
        <fullName evidence="1">N-acetyltransferase domain-containing protein</fullName>
    </recommendedName>
</protein>
<dbReference type="RefSeq" id="XP_012208662.1">
    <property type="nucleotide sequence ID" value="XM_012353272.1"/>
</dbReference>
<dbReference type="InterPro" id="IPR016181">
    <property type="entry name" value="Acyl_CoA_acyltransferase"/>
</dbReference>
<dbReference type="SUPFAM" id="SSF55729">
    <property type="entry name" value="Acyl-CoA N-acyltransferases (Nat)"/>
    <property type="match status" value="1"/>
</dbReference>
<dbReference type="Gene3D" id="3.40.630.30">
    <property type="match status" value="1"/>
</dbReference>
<accession>A0A067C224</accession>
<organism evidence="2 3">
    <name type="scientific">Saprolegnia parasitica (strain CBS 223.65)</name>
    <dbReference type="NCBI Taxonomy" id="695850"/>
    <lineage>
        <taxon>Eukaryota</taxon>
        <taxon>Sar</taxon>
        <taxon>Stramenopiles</taxon>
        <taxon>Oomycota</taxon>
        <taxon>Saprolegniomycetes</taxon>
        <taxon>Saprolegniales</taxon>
        <taxon>Saprolegniaceae</taxon>
        <taxon>Saprolegnia</taxon>
    </lineage>
</organism>
<dbReference type="EMBL" id="KK583307">
    <property type="protein sequence ID" value="KDO20606.1"/>
    <property type="molecule type" value="Genomic_DNA"/>
</dbReference>
<keyword evidence="3" id="KW-1185">Reference proteome</keyword>
<reference evidence="2 3" key="1">
    <citation type="journal article" date="2013" name="PLoS Genet.">
        <title>Distinctive expansion of potential virulence genes in the genome of the oomycete fish pathogen Saprolegnia parasitica.</title>
        <authorList>
            <person name="Jiang R.H."/>
            <person name="de Bruijn I."/>
            <person name="Haas B.J."/>
            <person name="Belmonte R."/>
            <person name="Lobach L."/>
            <person name="Christie J."/>
            <person name="van den Ackerveken G."/>
            <person name="Bottin A."/>
            <person name="Bulone V."/>
            <person name="Diaz-Moreno S.M."/>
            <person name="Dumas B."/>
            <person name="Fan L."/>
            <person name="Gaulin E."/>
            <person name="Govers F."/>
            <person name="Grenville-Briggs L.J."/>
            <person name="Horner N.R."/>
            <person name="Levin J.Z."/>
            <person name="Mammella M."/>
            <person name="Meijer H.J."/>
            <person name="Morris P."/>
            <person name="Nusbaum C."/>
            <person name="Oome S."/>
            <person name="Phillips A.J."/>
            <person name="van Rooyen D."/>
            <person name="Rzeszutek E."/>
            <person name="Saraiva M."/>
            <person name="Secombes C.J."/>
            <person name="Seidl M.F."/>
            <person name="Snel B."/>
            <person name="Stassen J.H."/>
            <person name="Sykes S."/>
            <person name="Tripathy S."/>
            <person name="van den Berg H."/>
            <person name="Vega-Arreguin J.C."/>
            <person name="Wawra S."/>
            <person name="Young S.K."/>
            <person name="Zeng Q."/>
            <person name="Dieguez-Uribeondo J."/>
            <person name="Russ C."/>
            <person name="Tyler B.M."/>
            <person name="van West P."/>
        </authorList>
    </citation>
    <scope>NUCLEOTIDE SEQUENCE [LARGE SCALE GENOMIC DNA]</scope>
    <source>
        <strain evidence="2 3">CBS 223.65</strain>
    </source>
</reference>
<dbReference type="PROSITE" id="PS51186">
    <property type="entry name" value="GNAT"/>
    <property type="match status" value="1"/>
</dbReference>
<evidence type="ECO:0000313" key="2">
    <source>
        <dbReference type="EMBL" id="KDO20606.1"/>
    </source>
</evidence>
<dbReference type="InterPro" id="IPR000182">
    <property type="entry name" value="GNAT_dom"/>
</dbReference>
<dbReference type="Pfam" id="PF08445">
    <property type="entry name" value="FR47"/>
    <property type="match status" value="1"/>
</dbReference>
<dbReference type="Proteomes" id="UP000030745">
    <property type="component" value="Unassembled WGS sequence"/>
</dbReference>
<dbReference type="KEGG" id="spar:SPRG_12962"/>
<dbReference type="GO" id="GO:0016747">
    <property type="term" value="F:acyltransferase activity, transferring groups other than amino-acyl groups"/>
    <property type="evidence" value="ECO:0007669"/>
    <property type="project" value="InterPro"/>
</dbReference>
<feature type="domain" description="N-acetyltransferase" evidence="1">
    <location>
        <begin position="146"/>
        <end position="294"/>
    </location>
</feature>
<gene>
    <name evidence="2" type="ORF">SPRG_12962</name>
</gene>
<dbReference type="CDD" id="cd04301">
    <property type="entry name" value="NAT_SF"/>
    <property type="match status" value="1"/>
</dbReference>
<dbReference type="AlphaFoldDB" id="A0A067C224"/>
<sequence>MVTITEVATADAFMAATLALRLQALEASNLITMSMTLSPPTPTKTKWFYLVSGDGDDAPTSFAVLTANQGPSLGPNMTYDQAFALGEYVATQGVTSVTEIHGYEPSTKAFVDGYQQVHPDTTWRTGGEPGLVYRLGALTLPENAIGALVPATDADIEPLVDWMIAFKMDCYGSELPRAAATATVTSSVASGRMFFYVVDEMRVGFGAYAPPMTTADTTVYMLGPIYIVPSARRRGHAKALTSALALHVETICPTKEIAHMLISGADNLASNQTYRSLGFEPVGLLVGYSVEATP</sequence>
<dbReference type="OrthoDB" id="71568at2759"/>
<dbReference type="InterPro" id="IPR013653">
    <property type="entry name" value="GCN5-like_dom"/>
</dbReference>
<name>A0A067C224_SAPPC</name>
<dbReference type="GeneID" id="24134876"/>
<proteinExistence type="predicted"/>
<evidence type="ECO:0000259" key="1">
    <source>
        <dbReference type="PROSITE" id="PS51186"/>
    </source>
</evidence>
<dbReference type="VEuPathDB" id="FungiDB:SPRG_12962"/>